<accession>A0A1C7MY61</accession>
<evidence type="ECO:0000313" key="1">
    <source>
        <dbReference type="EMBL" id="OBZ80064.1"/>
    </source>
</evidence>
<reference evidence="1 2" key="1">
    <citation type="submission" date="2016-03" db="EMBL/GenBank/DDBJ databases">
        <title>Whole genome sequencing of Grifola frondosa 9006-11.</title>
        <authorList>
            <person name="Min B."/>
            <person name="Park H."/>
            <person name="Kim J.-G."/>
            <person name="Cho H."/>
            <person name="Oh Y.-L."/>
            <person name="Kong W.-S."/>
            <person name="Choi I.-G."/>
        </authorList>
    </citation>
    <scope>NUCLEOTIDE SEQUENCE [LARGE SCALE GENOMIC DNA]</scope>
    <source>
        <strain evidence="1 2">9006-11</strain>
    </source>
</reference>
<sequence length="230" mass="26086">MQSFDSLECDAELSRIAKLEIFVNKQPVAADLLVAFCLPKSVKLPLHLKHPSPPTCMLPPSFHRKFLLEPWLLRIFDLFKGWIVDIPETAMDLDSTPSLRLQSRSEGATLFYVIDLKVTPIEDYLAQLFLALLSAALSSFRFYSYDPSTKRFSIDENIAVNPEQKKSGADMTYVSNKLFSIIMHGYLQVLRVSVRTGNKDTDSIPSSYIPMQDFLAMSYYSPLTTPNFSK</sequence>
<dbReference type="AlphaFoldDB" id="A0A1C7MY61"/>
<keyword evidence="2" id="KW-1185">Reference proteome</keyword>
<dbReference type="EMBL" id="LUGG01000001">
    <property type="protein sequence ID" value="OBZ80064.1"/>
    <property type="molecule type" value="Genomic_DNA"/>
</dbReference>
<name>A0A1C7MY61_GRIFR</name>
<dbReference type="Proteomes" id="UP000092993">
    <property type="component" value="Unassembled WGS sequence"/>
</dbReference>
<gene>
    <name evidence="1" type="ORF">A0H81_01385</name>
</gene>
<organism evidence="1 2">
    <name type="scientific">Grifola frondosa</name>
    <name type="common">Maitake</name>
    <name type="synonym">Polyporus frondosus</name>
    <dbReference type="NCBI Taxonomy" id="5627"/>
    <lineage>
        <taxon>Eukaryota</taxon>
        <taxon>Fungi</taxon>
        <taxon>Dikarya</taxon>
        <taxon>Basidiomycota</taxon>
        <taxon>Agaricomycotina</taxon>
        <taxon>Agaricomycetes</taxon>
        <taxon>Polyporales</taxon>
        <taxon>Grifolaceae</taxon>
        <taxon>Grifola</taxon>
    </lineage>
</organism>
<dbReference type="OrthoDB" id="3248548at2759"/>
<evidence type="ECO:0000313" key="2">
    <source>
        <dbReference type="Proteomes" id="UP000092993"/>
    </source>
</evidence>
<comment type="caution">
    <text evidence="1">The sequence shown here is derived from an EMBL/GenBank/DDBJ whole genome shotgun (WGS) entry which is preliminary data.</text>
</comment>
<protein>
    <submittedName>
        <fullName evidence="1">Uncharacterized protein</fullName>
    </submittedName>
</protein>
<proteinExistence type="predicted"/>